<comment type="caution">
    <text evidence="2">The sequence shown here is derived from an EMBL/GenBank/DDBJ whole genome shotgun (WGS) entry which is preliminary data.</text>
</comment>
<name>A0A853H362_9BURK</name>
<dbReference type="EMBL" id="JACCEV010000001">
    <property type="protein sequence ID" value="NYT84584.1"/>
    <property type="molecule type" value="Genomic_DNA"/>
</dbReference>
<evidence type="ECO:0000259" key="1">
    <source>
        <dbReference type="Pfam" id="PF01425"/>
    </source>
</evidence>
<dbReference type="InterPro" id="IPR000120">
    <property type="entry name" value="Amidase"/>
</dbReference>
<reference evidence="2 3" key="1">
    <citation type="submission" date="2020-07" db="EMBL/GenBank/DDBJ databases">
        <title>Taxonomic revisions and descriptions of new bacterial species based on genomic comparisons in the high-G+C-content subgroup of the family Alcaligenaceae.</title>
        <authorList>
            <person name="Szabo A."/>
            <person name="Felfoldi T."/>
        </authorList>
    </citation>
    <scope>NUCLEOTIDE SEQUENCE [LARGE SCALE GENOMIC DNA]</scope>
    <source>
        <strain evidence="2 3">DSM 25667</strain>
    </source>
</reference>
<evidence type="ECO:0000313" key="3">
    <source>
        <dbReference type="Proteomes" id="UP000554144"/>
    </source>
</evidence>
<dbReference type="InterPro" id="IPR020556">
    <property type="entry name" value="Amidase_CS"/>
</dbReference>
<dbReference type="Pfam" id="PF01425">
    <property type="entry name" value="Amidase"/>
    <property type="match status" value="1"/>
</dbReference>
<gene>
    <name evidence="2" type="ORF">H0A62_03105</name>
</gene>
<dbReference type="OrthoDB" id="112488at2"/>
<feature type="domain" description="Amidase" evidence="1">
    <location>
        <begin position="92"/>
        <end position="521"/>
    </location>
</feature>
<dbReference type="GO" id="GO:0003824">
    <property type="term" value="F:catalytic activity"/>
    <property type="evidence" value="ECO:0007669"/>
    <property type="project" value="InterPro"/>
</dbReference>
<dbReference type="SUPFAM" id="SSF75304">
    <property type="entry name" value="Amidase signature (AS) enzymes"/>
    <property type="match status" value="1"/>
</dbReference>
<organism evidence="2 3">
    <name type="scientific">Pollutimonas harenae</name>
    <dbReference type="NCBI Taxonomy" id="657015"/>
    <lineage>
        <taxon>Bacteria</taxon>
        <taxon>Pseudomonadati</taxon>
        <taxon>Pseudomonadota</taxon>
        <taxon>Betaproteobacteria</taxon>
        <taxon>Burkholderiales</taxon>
        <taxon>Alcaligenaceae</taxon>
        <taxon>Pollutimonas</taxon>
    </lineage>
</organism>
<protein>
    <submittedName>
        <fullName evidence="2">Amidase</fullName>
    </submittedName>
</protein>
<dbReference type="Proteomes" id="UP000554144">
    <property type="component" value="Unassembled WGS sequence"/>
</dbReference>
<dbReference type="RefSeq" id="WP_130038256.1">
    <property type="nucleotide sequence ID" value="NZ_JACCEV010000001.1"/>
</dbReference>
<proteinExistence type="predicted"/>
<accession>A0A853H362</accession>
<keyword evidence="3" id="KW-1185">Reference proteome</keyword>
<dbReference type="PROSITE" id="PS00571">
    <property type="entry name" value="AMIDASES"/>
    <property type="match status" value="1"/>
</dbReference>
<dbReference type="AlphaFoldDB" id="A0A853H362"/>
<dbReference type="InterPro" id="IPR023631">
    <property type="entry name" value="Amidase_dom"/>
</dbReference>
<evidence type="ECO:0000313" key="2">
    <source>
        <dbReference type="EMBL" id="NYT84584.1"/>
    </source>
</evidence>
<dbReference type="PANTHER" id="PTHR11895">
    <property type="entry name" value="TRANSAMIDASE"/>
    <property type="match status" value="1"/>
</dbReference>
<dbReference type="PANTHER" id="PTHR11895:SF176">
    <property type="entry name" value="AMIDASE AMID-RELATED"/>
    <property type="match status" value="1"/>
</dbReference>
<dbReference type="Gene3D" id="3.90.1300.10">
    <property type="entry name" value="Amidase signature (AS) domain"/>
    <property type="match status" value="1"/>
</dbReference>
<sequence>MRIEESQVGASANEGDSSIMKWQGIVKSLASETNTHFGLVPVSMAQALHATAQPESGKALAEGQPAHAAEFEWDDWWAKRERLADQSITVQELAQASLDRLEQVHAATNACIEVLHDSAMQQARRLDARLASGETLGLLGGMPLAHKDLLHWPQREVGCGMAGPLGLASAGAKVLQLFQDEDALNLARLQMTELAFDPSGANEMAGHCRNPWSTEYIPGGSSSGSAAVVAAGAVDGAIGSDTGGSIRIPSVLCGVTGLKPTFGLVSRTGAMSLSFSNDHLGPIARSARDCALMLQAIAVHDMADAGSVPAPYRGRYTSSLEASVRGLRIGIPGSYFSSGLHPDVQAMVQRNLELFRQLGAEIHEVPDFPYDDVNALAILVIRAEAAAMFHNLFQPNASKVGEFTYSRLKEGVPIPAELYLRALALRGPLLMRFSQTVMANVDVLLAPVFPLATPRIADFDEIHDQSQFLRGELTRLTRPLNFLGLPTLALPGGVCETADAREHLPTGFQLIGRPYSESLLLRMGHAFQKATDWHLRRPSL</sequence>
<dbReference type="InterPro" id="IPR036928">
    <property type="entry name" value="AS_sf"/>
</dbReference>